<gene>
    <name evidence="1" type="ORF">SSE37_24729</name>
</gene>
<dbReference type="eggNOG" id="COG4583">
    <property type="taxonomic scope" value="Bacteria"/>
</dbReference>
<dbReference type="Gene3D" id="3.30.70.1520">
    <property type="entry name" value="Heterotetrameric sarcosine oxidase"/>
    <property type="match status" value="1"/>
</dbReference>
<dbReference type="InterPro" id="IPR007375">
    <property type="entry name" value="SoxG"/>
</dbReference>
<dbReference type="Gene3D" id="3.30.1360.120">
    <property type="entry name" value="Probable tRNA modification gtpase trme, domain 1"/>
    <property type="match status" value="1"/>
</dbReference>
<dbReference type="RefSeq" id="WP_005857268.1">
    <property type="nucleotide sequence ID" value="NZ_AAYA01000003.1"/>
</dbReference>
<keyword evidence="2" id="KW-1185">Reference proteome</keyword>
<evidence type="ECO:0000313" key="2">
    <source>
        <dbReference type="Proteomes" id="UP000005713"/>
    </source>
</evidence>
<organism evidence="1 2">
    <name type="scientific">Sagittula stellata (strain ATCC 700073 / DSM 11524 / E-37)</name>
    <dbReference type="NCBI Taxonomy" id="388399"/>
    <lineage>
        <taxon>Bacteria</taxon>
        <taxon>Pseudomonadati</taxon>
        <taxon>Pseudomonadota</taxon>
        <taxon>Alphaproteobacteria</taxon>
        <taxon>Rhodobacterales</taxon>
        <taxon>Roseobacteraceae</taxon>
        <taxon>Sagittula</taxon>
    </lineage>
</organism>
<protein>
    <submittedName>
        <fullName evidence="1">Sarcosine oxidase, gamma subunit family protein</fullName>
    </submittedName>
</protein>
<dbReference type="Proteomes" id="UP000005713">
    <property type="component" value="Unassembled WGS sequence"/>
</dbReference>
<dbReference type="InterPro" id="IPR027266">
    <property type="entry name" value="TrmE/GcvT-like"/>
</dbReference>
<dbReference type="EMBL" id="AAYA01000003">
    <property type="protein sequence ID" value="EBA09506.1"/>
    <property type="molecule type" value="Genomic_DNA"/>
</dbReference>
<dbReference type="OrthoDB" id="9814782at2"/>
<dbReference type="Pfam" id="PF04268">
    <property type="entry name" value="SoxG"/>
    <property type="match status" value="1"/>
</dbReference>
<accession>A3K141</accession>
<dbReference type="AlphaFoldDB" id="A3K141"/>
<proteinExistence type="predicted"/>
<reference evidence="1 2" key="1">
    <citation type="submission" date="2006-06" db="EMBL/GenBank/DDBJ databases">
        <authorList>
            <person name="Moran M.A."/>
            <person name="Ferriera S."/>
            <person name="Johnson J."/>
            <person name="Kravitz S."/>
            <person name="Beeson K."/>
            <person name="Sutton G."/>
            <person name="Rogers Y.-H."/>
            <person name="Friedman R."/>
            <person name="Frazier M."/>
            <person name="Venter J.C."/>
        </authorList>
    </citation>
    <scope>NUCLEOTIDE SEQUENCE [LARGE SCALE GENOMIC DNA]</scope>
    <source>
        <strain evidence="1 2">E-37</strain>
    </source>
</reference>
<sequence>MSELGVYEGFVEVRAIGLQGMVTIRGDFASDAFREAVTDVAKVAFPEQRGASVDGARGLLWMSPDELMLLVPHTEAAGCAARLAKALSGQHALVLDVSDARAVFRLKGRAVREIIAKLAPLDMAPDGLPPGELRRTRFGKVATGVWLEDEETATVFCFRSVADYMFELLSTAAHPDSRVDYFRSAAR</sequence>
<dbReference type="SUPFAM" id="SSF103025">
    <property type="entry name" value="Folate-binding domain"/>
    <property type="match status" value="1"/>
</dbReference>
<evidence type="ECO:0000313" key="1">
    <source>
        <dbReference type="EMBL" id="EBA09506.1"/>
    </source>
</evidence>
<comment type="caution">
    <text evidence="1">The sequence shown here is derived from an EMBL/GenBank/DDBJ whole genome shotgun (WGS) entry which is preliminary data.</text>
</comment>
<name>A3K141_SAGS3</name>